<evidence type="ECO:0000259" key="6">
    <source>
        <dbReference type="Pfam" id="PF03865"/>
    </source>
</evidence>
<evidence type="ECO:0000256" key="2">
    <source>
        <dbReference type="ARBA" id="ARBA00022692"/>
    </source>
</evidence>
<dbReference type="RefSeq" id="WP_086064029.1">
    <property type="nucleotide sequence ID" value="NZ_CP021108.1"/>
</dbReference>
<keyword evidence="3" id="KW-0998">Cell outer membrane</keyword>
<dbReference type="Pfam" id="PF03865">
    <property type="entry name" value="ShlB"/>
    <property type="match status" value="1"/>
</dbReference>
<dbReference type="Gene3D" id="2.40.160.50">
    <property type="entry name" value="membrane protein fhac: a member of the omp85/tpsb transporter family"/>
    <property type="match status" value="1"/>
</dbReference>
<dbReference type="PANTHER" id="PTHR34597">
    <property type="entry name" value="SLR1661 PROTEIN"/>
    <property type="match status" value="1"/>
</dbReference>
<keyword evidence="2" id="KW-0812">Transmembrane</keyword>
<evidence type="ECO:0000313" key="8">
    <source>
        <dbReference type="EMBL" id="ARP80809.1"/>
    </source>
</evidence>
<keyword evidence="1" id="KW-1134">Transmembrane beta strand</keyword>
<dbReference type="OrthoDB" id="5753546at2"/>
<dbReference type="Pfam" id="PF08479">
    <property type="entry name" value="POTRA_2"/>
    <property type="match status" value="1"/>
</dbReference>
<feature type="domain" description="Polypeptide-transport-associated ShlB-type" evidence="7">
    <location>
        <begin position="67"/>
        <end position="139"/>
    </location>
</feature>
<feature type="region of interest" description="Disordered" evidence="4">
    <location>
        <begin position="26"/>
        <end position="53"/>
    </location>
</feature>
<feature type="chain" id="PRO_5013343477" evidence="5">
    <location>
        <begin position="20"/>
        <end position="562"/>
    </location>
</feature>
<evidence type="ECO:0000256" key="3">
    <source>
        <dbReference type="ARBA" id="ARBA00023237"/>
    </source>
</evidence>
<evidence type="ECO:0000256" key="5">
    <source>
        <dbReference type="SAM" id="SignalP"/>
    </source>
</evidence>
<dbReference type="InterPro" id="IPR013686">
    <property type="entry name" value="Polypept-transport_assoc_ShlB"/>
</dbReference>
<dbReference type="EMBL" id="CP021108">
    <property type="protein sequence ID" value="ARP80809.1"/>
    <property type="molecule type" value="Genomic_DNA"/>
</dbReference>
<reference evidence="8 9" key="1">
    <citation type="submission" date="2017-05" db="EMBL/GenBank/DDBJ databases">
        <title>Complete and WGS of Bordetella genogroups.</title>
        <authorList>
            <person name="Spilker T."/>
            <person name="LiPuma J."/>
        </authorList>
    </citation>
    <scope>NUCLEOTIDE SEQUENCE [LARGE SCALE GENOMIC DNA]</scope>
    <source>
        <strain evidence="8 9">AU19157</strain>
    </source>
</reference>
<evidence type="ECO:0000256" key="1">
    <source>
        <dbReference type="ARBA" id="ARBA00022452"/>
    </source>
</evidence>
<dbReference type="GO" id="GO:0046819">
    <property type="term" value="P:protein secretion by the type V secretion system"/>
    <property type="evidence" value="ECO:0007669"/>
    <property type="project" value="TreeGrafter"/>
</dbReference>
<feature type="domain" description="Haemolysin activator HlyB C-terminal" evidence="6">
    <location>
        <begin position="349"/>
        <end position="520"/>
    </location>
</feature>
<dbReference type="PANTHER" id="PTHR34597:SF6">
    <property type="entry name" value="BLR6126 PROTEIN"/>
    <property type="match status" value="1"/>
</dbReference>
<dbReference type="KEGG" id="bgv:CAL12_08125"/>
<sequence>MHIGGVALLAFGLCAAAHADGPLRGNPVDALPPLEKPRTQAPPPRLEGRTPEQSAVEARLAQRIVPRHFDVIGVHAIPFAEVSALLTPLANKEISVGELVQQTDRITALYRARGFPLSFAVVQNQSFAQGKVVVTVVEGFISNVRVEGDAGTAKARIDSLAQPLLREKPLTAATLERVLNLMRMVPGVTFKPALELPRRADGATELVLDVRHQAVSANGGVVDLGTGMQPLLSASANSLTPLGEQTRLTGSIPLGTDDVRYFAGDITIPIGHDGLGLKIDGFHYKAKPEDDAVEQLGFDRTVQTDRVGIGLSYPFLLDNRQSLTGTLGVYAVNAQDRYDLRHSDLWLRQDTRVRAATAELRYITVAPARSTDVSLSVSQGFDTLGADKYIDSNYGYSSVPNVDLDFTRWNLNAKQSFVLPAQFGLTLAAAGQYSDDVLPTSEQISFGSWRFGMGYPQGEQSGDKGVGASAEVNRRFTVGIPMVSALQPYLLIDYARTWYNAAELKPYNTQHLSSVAIGMRVTDDRYYLFDFNVAKPIASASSEGDGRGWRFNANYSFYYNAI</sequence>
<keyword evidence="5" id="KW-0732">Signal</keyword>
<organism evidence="8 9">
    <name type="scientific">Bordetella genomosp. 8</name>
    <dbReference type="NCBI Taxonomy" id="1416806"/>
    <lineage>
        <taxon>Bacteria</taxon>
        <taxon>Pseudomonadati</taxon>
        <taxon>Pseudomonadota</taxon>
        <taxon>Betaproteobacteria</taxon>
        <taxon>Burkholderiales</taxon>
        <taxon>Alcaligenaceae</taxon>
        <taxon>Bordetella</taxon>
    </lineage>
</organism>
<protein>
    <submittedName>
        <fullName evidence="8">ShlB-type family protein</fullName>
    </submittedName>
</protein>
<dbReference type="AlphaFoldDB" id="A0A1W6YIK0"/>
<gene>
    <name evidence="8" type="ORF">CAL12_08125</name>
</gene>
<proteinExistence type="predicted"/>
<name>A0A1W6YIK0_9BORD</name>
<dbReference type="STRING" id="1416806.CAL12_08125"/>
<evidence type="ECO:0000256" key="4">
    <source>
        <dbReference type="SAM" id="MobiDB-lite"/>
    </source>
</evidence>
<evidence type="ECO:0000313" key="9">
    <source>
        <dbReference type="Proteomes" id="UP000194151"/>
    </source>
</evidence>
<dbReference type="Gene3D" id="3.10.20.310">
    <property type="entry name" value="membrane protein fhac"/>
    <property type="match status" value="1"/>
</dbReference>
<keyword evidence="1" id="KW-0472">Membrane</keyword>
<keyword evidence="9" id="KW-1185">Reference proteome</keyword>
<evidence type="ECO:0000259" key="7">
    <source>
        <dbReference type="Pfam" id="PF08479"/>
    </source>
</evidence>
<dbReference type="InterPro" id="IPR005565">
    <property type="entry name" value="Hemolysn_activator_HlyB_C"/>
</dbReference>
<feature type="signal peptide" evidence="5">
    <location>
        <begin position="1"/>
        <end position="19"/>
    </location>
</feature>
<dbReference type="Proteomes" id="UP000194151">
    <property type="component" value="Chromosome"/>
</dbReference>
<dbReference type="InterPro" id="IPR051544">
    <property type="entry name" value="TPS_OM_transporter"/>
</dbReference>
<accession>A0A1W6YIK0</accession>
<dbReference type="GO" id="GO:0008320">
    <property type="term" value="F:protein transmembrane transporter activity"/>
    <property type="evidence" value="ECO:0007669"/>
    <property type="project" value="TreeGrafter"/>
</dbReference>
<dbReference type="GO" id="GO:0098046">
    <property type="term" value="C:type V protein secretion system complex"/>
    <property type="evidence" value="ECO:0007669"/>
    <property type="project" value="TreeGrafter"/>
</dbReference>